<dbReference type="EC" id="2.7.1.107" evidence="9 10"/>
<protein>
    <recommendedName>
        <fullName evidence="9 10">Diacylglycerol kinase</fullName>
        <ecNumber evidence="9 10">2.7.1.107</ecNumber>
    </recommendedName>
</protein>
<dbReference type="Pfam" id="PF00609">
    <property type="entry name" value="DAGK_acc"/>
    <property type="match status" value="1"/>
</dbReference>
<dbReference type="PANTHER" id="PTHR11255:SF80">
    <property type="entry name" value="EYE-SPECIFIC DIACYLGLYCEROL KINASE"/>
    <property type="match status" value="1"/>
</dbReference>
<dbReference type="GO" id="GO:0016020">
    <property type="term" value="C:membrane"/>
    <property type="evidence" value="ECO:0007669"/>
    <property type="project" value="TreeGrafter"/>
</dbReference>
<accession>A0A833VJR6</accession>
<dbReference type="Gene3D" id="3.40.50.10330">
    <property type="entry name" value="Probable inorganic polyphosphate/atp-NAD kinase, domain 1"/>
    <property type="match status" value="1"/>
</dbReference>
<evidence type="ECO:0000313" key="12">
    <source>
        <dbReference type="EMBL" id="KAF3325813.1"/>
    </source>
</evidence>
<reference evidence="12" key="1">
    <citation type="submission" date="2020-01" db="EMBL/GenBank/DDBJ databases">
        <title>Genome sequence of Kobresia littledalei, the first chromosome-level genome in the family Cyperaceae.</title>
        <authorList>
            <person name="Qu G."/>
        </authorList>
    </citation>
    <scope>NUCLEOTIDE SEQUENCE</scope>
    <source>
        <strain evidence="12">C.B.Clarke</strain>
        <tissue evidence="12">Leaf</tissue>
    </source>
</reference>
<comment type="caution">
    <text evidence="12">The sequence shown here is derived from an EMBL/GenBank/DDBJ whole genome shotgun (WGS) entry which is preliminary data.</text>
</comment>
<feature type="domain" description="DAGKc" evidence="11">
    <location>
        <begin position="97"/>
        <end position="253"/>
    </location>
</feature>
<evidence type="ECO:0000256" key="2">
    <source>
        <dbReference type="ARBA" id="ARBA00011245"/>
    </source>
</evidence>
<dbReference type="PANTHER" id="PTHR11255">
    <property type="entry name" value="DIACYLGLYCEROL KINASE"/>
    <property type="match status" value="1"/>
</dbReference>
<dbReference type="Gene3D" id="2.60.200.40">
    <property type="match status" value="1"/>
</dbReference>
<dbReference type="InterPro" id="IPR037607">
    <property type="entry name" value="DGK"/>
</dbReference>
<dbReference type="FunFam" id="3.40.50.10330:FF:000023">
    <property type="entry name" value="diacylglycerol kinase"/>
    <property type="match status" value="1"/>
</dbReference>
<proteinExistence type="inferred from homology"/>
<evidence type="ECO:0000313" key="13">
    <source>
        <dbReference type="Proteomes" id="UP000623129"/>
    </source>
</evidence>
<evidence type="ECO:0000256" key="10">
    <source>
        <dbReference type="RuleBase" id="RU361128"/>
    </source>
</evidence>
<evidence type="ECO:0000256" key="8">
    <source>
        <dbReference type="ARBA" id="ARBA00023016"/>
    </source>
</evidence>
<dbReference type="SUPFAM" id="SSF111331">
    <property type="entry name" value="NAD kinase/diacylglycerol kinase-like"/>
    <property type="match status" value="1"/>
</dbReference>
<evidence type="ECO:0000256" key="1">
    <source>
        <dbReference type="ARBA" id="ARBA00009280"/>
    </source>
</evidence>
<dbReference type="InterPro" id="IPR016064">
    <property type="entry name" value="NAD/diacylglycerol_kinase_sf"/>
</dbReference>
<dbReference type="GO" id="GO:0004143">
    <property type="term" value="F:ATP-dependent diacylglycerol kinase activity"/>
    <property type="evidence" value="ECO:0007669"/>
    <property type="project" value="UniProtKB-UniRule"/>
</dbReference>
<evidence type="ECO:0000256" key="4">
    <source>
        <dbReference type="ARBA" id="ARBA00022741"/>
    </source>
</evidence>
<dbReference type="InterPro" id="IPR016961">
    <property type="entry name" value="Diacylglycerol_kinase_pln"/>
</dbReference>
<keyword evidence="8 9" id="KW-0346">Stress response</keyword>
<name>A0A833VJR6_9POAL</name>
<dbReference type="EMBL" id="SWLB01000019">
    <property type="protein sequence ID" value="KAF3325813.1"/>
    <property type="molecule type" value="Genomic_DNA"/>
</dbReference>
<evidence type="ECO:0000256" key="6">
    <source>
        <dbReference type="ARBA" id="ARBA00022821"/>
    </source>
</evidence>
<keyword evidence="13" id="KW-1185">Reference proteome</keyword>
<dbReference type="AlphaFoldDB" id="A0A833VJR6"/>
<comment type="function">
    <text evidence="9">Phosphorylates the second messenger diacylglycerol (DAG) to generate phosphatidic acid (PA), another important signaling molecule. PA is required for plant development and responses to abiotic stress and pathogen attack.</text>
</comment>
<dbReference type="FunFam" id="2.60.200.40:FF:000011">
    <property type="entry name" value="diacylglycerol kinase"/>
    <property type="match status" value="1"/>
</dbReference>
<keyword evidence="5 9" id="KW-0418">Kinase</keyword>
<organism evidence="12 13">
    <name type="scientific">Carex littledalei</name>
    <dbReference type="NCBI Taxonomy" id="544730"/>
    <lineage>
        <taxon>Eukaryota</taxon>
        <taxon>Viridiplantae</taxon>
        <taxon>Streptophyta</taxon>
        <taxon>Embryophyta</taxon>
        <taxon>Tracheophyta</taxon>
        <taxon>Spermatophyta</taxon>
        <taxon>Magnoliopsida</taxon>
        <taxon>Liliopsida</taxon>
        <taxon>Poales</taxon>
        <taxon>Cyperaceae</taxon>
        <taxon>Cyperoideae</taxon>
        <taxon>Cariceae</taxon>
        <taxon>Carex</taxon>
        <taxon>Carex subgen. Euthyceras</taxon>
    </lineage>
</organism>
<dbReference type="InterPro" id="IPR000756">
    <property type="entry name" value="Diacylglycerol_kin_accessory"/>
</dbReference>
<evidence type="ECO:0000256" key="3">
    <source>
        <dbReference type="ARBA" id="ARBA00022679"/>
    </source>
</evidence>
<evidence type="ECO:0000256" key="9">
    <source>
        <dbReference type="PIRNR" id="PIRNR030829"/>
    </source>
</evidence>
<gene>
    <name evidence="12" type="ORF">FCM35_KLT08893</name>
</gene>
<evidence type="ECO:0000259" key="11">
    <source>
        <dbReference type="PROSITE" id="PS50146"/>
    </source>
</evidence>
<dbReference type="PROSITE" id="PS50146">
    <property type="entry name" value="DAGK"/>
    <property type="match status" value="1"/>
</dbReference>
<sequence>MSISRTDIAHEKEALTLGVSTTGTTGTPGTPSRSSMSLIDSLSQCGIGIGGINKADLRRRVKIPHRLCTAMLEAMQMKGSTAIMAEPRDHVAKEEEPPENPLVVFVNCKSGGRHGPILKGRLQELIGEEQVLDLSLVKPSDFVQYGLACLELLAKSGDFCARATRENLRIMVAGGDGTVGWLLGCLGELKLQNREPVPPIGIIPLGTGNDLSRSFGWGASFPFAWRQAVKRSIYKVVTGPICRLDSWKVTVAMPAGGEMNLPHNLKELGEFPIDQEGNIEVEVPAKAFCFDGVFYNYISIGMDARIAYGFHNLRDEKPYLAYGPIANKLIYAGYTCSQGWFFTPCTSDPSLRGLKNILQVSIKKMNSNEWEQIPVPTSVRAIVALNLHNYGSGRHPWGNLKTEYLEKKGFVEAHVDDGLLEIFGLKQGWHASLVMVELISAKHIAQATAIRLEIRGGQWKNAFMQMDGEPWKQPLSTEYSTVVEITRVPLQSLIVNGG</sequence>
<dbReference type="GO" id="GO:0006952">
    <property type="term" value="P:defense response"/>
    <property type="evidence" value="ECO:0007669"/>
    <property type="project" value="UniProtKB-UniRule"/>
</dbReference>
<keyword evidence="4 9" id="KW-0547">Nucleotide-binding</keyword>
<dbReference type="OrthoDB" id="242257at2759"/>
<keyword evidence="3 9" id="KW-0808">Transferase</keyword>
<dbReference type="Proteomes" id="UP000623129">
    <property type="component" value="Unassembled WGS sequence"/>
</dbReference>
<comment type="catalytic activity">
    <reaction evidence="9 10">
        <text>a 1,2-diacyl-sn-glycerol + ATP = a 1,2-diacyl-sn-glycero-3-phosphate + ADP + H(+)</text>
        <dbReference type="Rhea" id="RHEA:10272"/>
        <dbReference type="ChEBI" id="CHEBI:15378"/>
        <dbReference type="ChEBI" id="CHEBI:17815"/>
        <dbReference type="ChEBI" id="CHEBI:30616"/>
        <dbReference type="ChEBI" id="CHEBI:58608"/>
        <dbReference type="ChEBI" id="CHEBI:456216"/>
        <dbReference type="EC" id="2.7.1.107"/>
    </reaction>
</comment>
<dbReference type="GO" id="GO:0007200">
    <property type="term" value="P:phospholipase C-activating G protein-coupled receptor signaling pathway"/>
    <property type="evidence" value="ECO:0007669"/>
    <property type="project" value="UniProtKB-UniRule"/>
</dbReference>
<dbReference type="SMART" id="SM00046">
    <property type="entry name" value="DAGKc"/>
    <property type="match status" value="1"/>
</dbReference>
<dbReference type="InterPro" id="IPR017438">
    <property type="entry name" value="ATP-NAD_kinase_N"/>
</dbReference>
<dbReference type="Pfam" id="PF00781">
    <property type="entry name" value="DAGK_cat"/>
    <property type="match status" value="1"/>
</dbReference>
<dbReference type="SMART" id="SM00045">
    <property type="entry name" value="DAGKa"/>
    <property type="match status" value="1"/>
</dbReference>
<comment type="subunit">
    <text evidence="2 9">Monomer.</text>
</comment>
<dbReference type="GO" id="GO:0005524">
    <property type="term" value="F:ATP binding"/>
    <property type="evidence" value="ECO:0007669"/>
    <property type="project" value="UniProtKB-UniRule"/>
</dbReference>
<comment type="similarity">
    <text evidence="1 9 10">Belongs to the eukaryotic diacylglycerol kinase family.</text>
</comment>
<evidence type="ECO:0000256" key="7">
    <source>
        <dbReference type="ARBA" id="ARBA00022840"/>
    </source>
</evidence>
<dbReference type="PIRSF" id="PIRSF030829">
    <property type="entry name" value="Diacylglycerol_kinase_pln"/>
    <property type="match status" value="1"/>
</dbReference>
<keyword evidence="7 9" id="KW-0067">ATP-binding</keyword>
<evidence type="ECO:0000256" key="5">
    <source>
        <dbReference type="ARBA" id="ARBA00022777"/>
    </source>
</evidence>
<keyword evidence="6 9" id="KW-0611">Plant defense</keyword>
<dbReference type="InterPro" id="IPR001206">
    <property type="entry name" value="Diacylglycerol_kinase_cat_dom"/>
</dbReference>